<dbReference type="EC" id="4.2.2.29" evidence="7"/>
<dbReference type="Gene3D" id="3.30.160.60">
    <property type="entry name" value="Classic Zinc Finger"/>
    <property type="match status" value="1"/>
</dbReference>
<dbReference type="Gene3D" id="3.30.1490.480">
    <property type="entry name" value="Endolytic murein transglycosylase"/>
    <property type="match status" value="1"/>
</dbReference>
<evidence type="ECO:0000313" key="8">
    <source>
        <dbReference type="EMBL" id="OWK32676.1"/>
    </source>
</evidence>
<keyword evidence="6 7" id="KW-0961">Cell wall biogenesis/degradation</keyword>
<dbReference type="EMBL" id="NBBJ01000001">
    <property type="protein sequence ID" value="OWK32676.1"/>
    <property type="molecule type" value="Genomic_DNA"/>
</dbReference>
<dbReference type="HAMAP" id="MF_02065">
    <property type="entry name" value="MltG"/>
    <property type="match status" value="1"/>
</dbReference>
<dbReference type="GO" id="GO:0071555">
    <property type="term" value="P:cell wall organization"/>
    <property type="evidence" value="ECO:0007669"/>
    <property type="project" value="UniProtKB-KW"/>
</dbReference>
<dbReference type="PANTHER" id="PTHR30518:SF2">
    <property type="entry name" value="ENDOLYTIC MUREIN TRANSGLYCOSYLASE"/>
    <property type="match status" value="1"/>
</dbReference>
<dbReference type="PANTHER" id="PTHR30518">
    <property type="entry name" value="ENDOLYTIC MUREIN TRANSGLYCOSYLASE"/>
    <property type="match status" value="1"/>
</dbReference>
<dbReference type="CDD" id="cd08010">
    <property type="entry name" value="MltG_like"/>
    <property type="match status" value="1"/>
</dbReference>
<keyword evidence="9" id="KW-1185">Reference proteome</keyword>
<evidence type="ECO:0000256" key="1">
    <source>
        <dbReference type="ARBA" id="ARBA00022475"/>
    </source>
</evidence>
<evidence type="ECO:0000256" key="4">
    <source>
        <dbReference type="ARBA" id="ARBA00023136"/>
    </source>
</evidence>
<comment type="catalytic activity">
    <reaction evidence="7">
        <text>a peptidoglycan chain = a peptidoglycan chain with N-acetyl-1,6-anhydromuramyl-[peptide] at the reducing end + a peptidoglycan chain with N-acetylglucosamine at the non-reducing end.</text>
        <dbReference type="EC" id="4.2.2.29"/>
    </reaction>
</comment>
<dbReference type="NCBIfam" id="TIGR00247">
    <property type="entry name" value="endolytic transglycosylase MltG"/>
    <property type="match status" value="1"/>
</dbReference>
<dbReference type="Proteomes" id="UP000197783">
    <property type="component" value="Unassembled WGS sequence"/>
</dbReference>
<dbReference type="AlphaFoldDB" id="A0A245ZSF9"/>
<comment type="similarity">
    <text evidence="7">Belongs to the transglycosylase MltG family.</text>
</comment>
<evidence type="ECO:0000256" key="6">
    <source>
        <dbReference type="ARBA" id="ARBA00023316"/>
    </source>
</evidence>
<evidence type="ECO:0000256" key="7">
    <source>
        <dbReference type="HAMAP-Rule" id="MF_02065"/>
    </source>
</evidence>
<protein>
    <recommendedName>
        <fullName evidence="7">Endolytic murein transglycosylase</fullName>
        <ecNumber evidence="7">4.2.2.29</ecNumber>
    </recommendedName>
    <alternativeName>
        <fullName evidence="7">Peptidoglycan lytic transglycosylase</fullName>
    </alternativeName>
    <alternativeName>
        <fullName evidence="7">Peptidoglycan polymerization terminase</fullName>
    </alternativeName>
</protein>
<proteinExistence type="inferred from homology"/>
<keyword evidence="7" id="KW-0997">Cell inner membrane</keyword>
<keyword evidence="3 7" id="KW-1133">Transmembrane helix</keyword>
<dbReference type="Pfam" id="PF02618">
    <property type="entry name" value="YceG"/>
    <property type="match status" value="1"/>
</dbReference>
<evidence type="ECO:0000256" key="3">
    <source>
        <dbReference type="ARBA" id="ARBA00022989"/>
    </source>
</evidence>
<dbReference type="GO" id="GO:0008932">
    <property type="term" value="F:lytic endotransglycosylase activity"/>
    <property type="evidence" value="ECO:0007669"/>
    <property type="project" value="UniProtKB-UniRule"/>
</dbReference>
<organism evidence="8 9">
    <name type="scientific">Sphingomonas mucosissima</name>
    <dbReference type="NCBI Taxonomy" id="370959"/>
    <lineage>
        <taxon>Bacteria</taxon>
        <taxon>Pseudomonadati</taxon>
        <taxon>Pseudomonadota</taxon>
        <taxon>Alphaproteobacteria</taxon>
        <taxon>Sphingomonadales</taxon>
        <taxon>Sphingomonadaceae</taxon>
        <taxon>Sphingomonas</taxon>
    </lineage>
</organism>
<sequence length="334" mass="36146">MNWTSGHRRGEMMRKAGCLGLLIGLALIAALAWVARDWSGEGPAPKPLAVVVPEGASLARAAGEMEKQGAIRSAWRFRGYARFFGTGKPIKAGEYAIPARASASDILTLLEDGKVRQRLVPVPEGYPSILVHEALMRAEGLSGDVAVPREGSVLPDSYAYQLNDTRAAVLARMQKAMTDYLARAWEKRTPASVVKSPEEAVILASVVEKETGKPSERRMVAAVYTNRLKLGMPLQADPTVIYPITKGKPLGRRIKRSELQAKNGYNTYASAGLPIGPIANPGRESIDAVLDPAKTSALYFVADGTGRHVFADTLAQHNANVAKWYAIRRARGEM</sequence>
<name>A0A245ZSF9_9SPHN</name>
<evidence type="ECO:0000256" key="5">
    <source>
        <dbReference type="ARBA" id="ARBA00023239"/>
    </source>
</evidence>
<dbReference type="GO" id="GO:0009252">
    <property type="term" value="P:peptidoglycan biosynthetic process"/>
    <property type="evidence" value="ECO:0007669"/>
    <property type="project" value="UniProtKB-UniRule"/>
</dbReference>
<comment type="caution">
    <text evidence="8">The sequence shown here is derived from an EMBL/GenBank/DDBJ whole genome shotgun (WGS) entry which is preliminary data.</text>
</comment>
<dbReference type="InterPro" id="IPR003770">
    <property type="entry name" value="MLTG-like"/>
</dbReference>
<evidence type="ECO:0000256" key="2">
    <source>
        <dbReference type="ARBA" id="ARBA00022692"/>
    </source>
</evidence>
<keyword evidence="4 7" id="KW-0472">Membrane</keyword>
<evidence type="ECO:0000313" key="9">
    <source>
        <dbReference type="Proteomes" id="UP000197783"/>
    </source>
</evidence>
<keyword evidence="1 7" id="KW-1003">Cell membrane</keyword>
<reference evidence="8 9" key="1">
    <citation type="submission" date="2017-03" db="EMBL/GenBank/DDBJ databases">
        <title>Genome sequence of Sphingomonas mucosissima DSM 17494.</title>
        <authorList>
            <person name="Poehlein A."/>
            <person name="Wuebbeler J.H."/>
            <person name="Steinbuechel A."/>
            <person name="Daniel R."/>
        </authorList>
    </citation>
    <scope>NUCLEOTIDE SEQUENCE [LARGE SCALE GENOMIC DNA]</scope>
    <source>
        <strain evidence="8 9">DSM 17494</strain>
    </source>
</reference>
<dbReference type="GO" id="GO:0005886">
    <property type="term" value="C:plasma membrane"/>
    <property type="evidence" value="ECO:0007669"/>
    <property type="project" value="UniProtKB-UniRule"/>
</dbReference>
<gene>
    <name evidence="7" type="primary">mltG</name>
    <name evidence="8" type="ORF">SPMU_10160</name>
</gene>
<comment type="function">
    <text evidence="7">Functions as a peptidoglycan terminase that cleaves nascent peptidoglycan strands endolytically to terminate their elongation.</text>
</comment>
<accession>A0A245ZSF9</accession>
<feature type="site" description="Important for catalytic activity" evidence="7">
    <location>
        <position position="210"/>
    </location>
</feature>
<keyword evidence="2 7" id="KW-0812">Transmembrane</keyword>
<keyword evidence="5 7" id="KW-0456">Lyase</keyword>